<feature type="transmembrane region" description="Helical" evidence="8">
    <location>
        <begin position="289"/>
        <end position="309"/>
    </location>
</feature>
<dbReference type="InterPro" id="IPR038731">
    <property type="entry name" value="RgtA/B/C-like"/>
</dbReference>
<dbReference type="InterPro" id="IPR050297">
    <property type="entry name" value="LipidA_mod_glycosyltrf_83"/>
</dbReference>
<sequence length="784" mass="85924">MPSADRPKHSSRPAAILAAGGLLWLLLFGTAFYAARLPNNPDFTRLDVWGAVPELLLDNIAPLPDENAPPSGWQYFPQRLDLMLVAGAILLGATALGHLLLRLIGAARLLRPLERFVLAAALGLSAWSLVTLLSGLAGLLGQGWFALVLSGSIVGEAVMLWRDHSSQCESKGNSLLQQRFLTEGTLGPTAILVVTPFVLAMLLGAMLPSTDFDVKEYHIEGPKEHFLAGRISFLPHNVYTSFPFLTEMLTLSSMVLRGDWDRGAQVGKVVLMAFAPLTGLGVYAAGCRWLSRTAGLFAAVLLLTTPWVYRISIIAYAEGGLAFYLFASWWTTCLASTVDVAEERDRWRLYLLAGLMAGSAAACKYPAVLTVVIPMGVVMLWLGWRRSASETGRAVRGLLSPAVLYSVGVFIAFGPWLLKNLAETGNPVYPLLYSVFGGADWNAELNAKWAAGHSAPWHVFAAGPVAIVKDLWGRLLDVVIWSDWQSVLLFGLAPLAFWYGRVSHPPGAERSRRVLLGLALYAAWLFLTWWGATHRIDRFWVPMLPIVALLGSAGLAALVDAAVALPVRLSQVVRSLLGLFILASVAFNLAFVTSPLSGYNAYLIDQDVARQQATTPSIAMLNALPLEEGEHVLLVGEAQVFDARVPVIYNTVFDRSIFEEWFGEDGEDVPSAERPLRPADEILGTLREHEVKYVFVNWDEVLRYRTTYGYTDFVHPQRIIDLQRQGVLRAVQDPAGMWMGVPLEQMSESKRRELEVWGPELIAGEGPGARVPLYQLFEVAAAAE</sequence>
<reference evidence="10 11" key="1">
    <citation type="submission" date="2019-02" db="EMBL/GenBank/DDBJ databases">
        <title>Deep-cultivation of Planctomycetes and their phenomic and genomic characterization uncovers novel biology.</title>
        <authorList>
            <person name="Wiegand S."/>
            <person name="Jogler M."/>
            <person name="Boedeker C."/>
            <person name="Pinto D."/>
            <person name="Vollmers J."/>
            <person name="Rivas-Marin E."/>
            <person name="Kohn T."/>
            <person name="Peeters S.H."/>
            <person name="Heuer A."/>
            <person name="Rast P."/>
            <person name="Oberbeckmann S."/>
            <person name="Bunk B."/>
            <person name="Jeske O."/>
            <person name="Meyerdierks A."/>
            <person name="Storesund J.E."/>
            <person name="Kallscheuer N."/>
            <person name="Luecker S."/>
            <person name="Lage O.M."/>
            <person name="Pohl T."/>
            <person name="Merkel B.J."/>
            <person name="Hornburger P."/>
            <person name="Mueller R.-W."/>
            <person name="Bruemmer F."/>
            <person name="Labrenz M."/>
            <person name="Spormann A.M."/>
            <person name="Op den Camp H."/>
            <person name="Overmann J."/>
            <person name="Amann R."/>
            <person name="Jetten M.S.M."/>
            <person name="Mascher T."/>
            <person name="Medema M.H."/>
            <person name="Devos D.P."/>
            <person name="Kaster A.-K."/>
            <person name="Ovreas L."/>
            <person name="Rohde M."/>
            <person name="Galperin M.Y."/>
            <person name="Jogler C."/>
        </authorList>
    </citation>
    <scope>NUCLEOTIDE SEQUENCE [LARGE SCALE GENOMIC DNA]</scope>
    <source>
        <strain evidence="10 11">Mal4</strain>
    </source>
</reference>
<name>A0A517Z1P4_9PLAN</name>
<dbReference type="RefSeq" id="WP_145367055.1">
    <property type="nucleotide sequence ID" value="NZ_CP036275.1"/>
</dbReference>
<dbReference type="PANTHER" id="PTHR33908:SF11">
    <property type="entry name" value="MEMBRANE PROTEIN"/>
    <property type="match status" value="1"/>
</dbReference>
<evidence type="ECO:0000256" key="3">
    <source>
        <dbReference type="ARBA" id="ARBA00022676"/>
    </source>
</evidence>
<protein>
    <recommendedName>
        <fullName evidence="9">Glycosyltransferase RgtA/B/C/D-like domain-containing protein</fullName>
    </recommendedName>
</protein>
<gene>
    <name evidence="10" type="ORF">Mal4_06740</name>
</gene>
<keyword evidence="5 8" id="KW-0812">Transmembrane</keyword>
<feature type="transmembrane region" description="Helical" evidence="8">
    <location>
        <begin position="514"/>
        <end position="532"/>
    </location>
</feature>
<accession>A0A517Z1P4</accession>
<dbReference type="GO" id="GO:0009103">
    <property type="term" value="P:lipopolysaccharide biosynthetic process"/>
    <property type="evidence" value="ECO:0007669"/>
    <property type="project" value="UniProtKB-ARBA"/>
</dbReference>
<keyword evidence="4" id="KW-0808">Transferase</keyword>
<feature type="transmembrane region" description="Helical" evidence="8">
    <location>
        <begin position="572"/>
        <end position="592"/>
    </location>
</feature>
<dbReference type="Proteomes" id="UP000320496">
    <property type="component" value="Chromosome"/>
</dbReference>
<dbReference type="KEGG" id="mri:Mal4_06740"/>
<evidence type="ECO:0000256" key="5">
    <source>
        <dbReference type="ARBA" id="ARBA00022692"/>
    </source>
</evidence>
<evidence type="ECO:0000313" key="11">
    <source>
        <dbReference type="Proteomes" id="UP000320496"/>
    </source>
</evidence>
<evidence type="ECO:0000256" key="7">
    <source>
        <dbReference type="ARBA" id="ARBA00023136"/>
    </source>
</evidence>
<dbReference type="AlphaFoldDB" id="A0A517Z1P4"/>
<dbReference type="Pfam" id="PF13231">
    <property type="entry name" value="PMT_2"/>
    <property type="match status" value="1"/>
</dbReference>
<dbReference type="GO" id="GO:0016763">
    <property type="term" value="F:pentosyltransferase activity"/>
    <property type="evidence" value="ECO:0007669"/>
    <property type="project" value="TreeGrafter"/>
</dbReference>
<evidence type="ECO:0000256" key="6">
    <source>
        <dbReference type="ARBA" id="ARBA00022989"/>
    </source>
</evidence>
<feature type="transmembrane region" description="Helical" evidence="8">
    <location>
        <begin position="350"/>
        <end position="382"/>
    </location>
</feature>
<feature type="transmembrane region" description="Helical" evidence="8">
    <location>
        <begin position="116"/>
        <end position="137"/>
    </location>
</feature>
<evidence type="ECO:0000259" key="9">
    <source>
        <dbReference type="Pfam" id="PF13231"/>
    </source>
</evidence>
<evidence type="ECO:0000256" key="4">
    <source>
        <dbReference type="ARBA" id="ARBA00022679"/>
    </source>
</evidence>
<dbReference type="OrthoDB" id="9785476at2"/>
<dbReference type="GO" id="GO:0005886">
    <property type="term" value="C:plasma membrane"/>
    <property type="evidence" value="ECO:0007669"/>
    <property type="project" value="UniProtKB-SubCell"/>
</dbReference>
<evidence type="ECO:0000256" key="2">
    <source>
        <dbReference type="ARBA" id="ARBA00022475"/>
    </source>
</evidence>
<evidence type="ECO:0000313" key="10">
    <source>
        <dbReference type="EMBL" id="QDU36388.1"/>
    </source>
</evidence>
<feature type="transmembrane region" description="Helical" evidence="8">
    <location>
        <begin position="544"/>
        <end position="565"/>
    </location>
</feature>
<evidence type="ECO:0000256" key="1">
    <source>
        <dbReference type="ARBA" id="ARBA00004651"/>
    </source>
</evidence>
<organism evidence="10 11">
    <name type="scientific">Maioricimonas rarisocia</name>
    <dbReference type="NCBI Taxonomy" id="2528026"/>
    <lineage>
        <taxon>Bacteria</taxon>
        <taxon>Pseudomonadati</taxon>
        <taxon>Planctomycetota</taxon>
        <taxon>Planctomycetia</taxon>
        <taxon>Planctomycetales</taxon>
        <taxon>Planctomycetaceae</taxon>
        <taxon>Maioricimonas</taxon>
    </lineage>
</organism>
<keyword evidence="2" id="KW-1003">Cell membrane</keyword>
<proteinExistence type="predicted"/>
<feature type="domain" description="Glycosyltransferase RgtA/B/C/D-like" evidence="9">
    <location>
        <begin position="255"/>
        <end position="395"/>
    </location>
</feature>
<feature type="transmembrane region" description="Helical" evidence="8">
    <location>
        <begin position="143"/>
        <end position="161"/>
    </location>
</feature>
<comment type="subcellular location">
    <subcellularLocation>
        <location evidence="1">Cell membrane</location>
        <topology evidence="1">Multi-pass membrane protein</topology>
    </subcellularLocation>
</comment>
<dbReference type="PANTHER" id="PTHR33908">
    <property type="entry name" value="MANNOSYLTRANSFERASE YKCB-RELATED"/>
    <property type="match status" value="1"/>
</dbReference>
<feature type="transmembrane region" description="Helical" evidence="8">
    <location>
        <begin position="186"/>
        <end position="207"/>
    </location>
</feature>
<evidence type="ECO:0000256" key="8">
    <source>
        <dbReference type="SAM" id="Phobius"/>
    </source>
</evidence>
<keyword evidence="7 8" id="KW-0472">Membrane</keyword>
<feature type="transmembrane region" description="Helical" evidence="8">
    <location>
        <begin position="82"/>
        <end position="104"/>
    </location>
</feature>
<keyword evidence="11" id="KW-1185">Reference proteome</keyword>
<keyword evidence="3" id="KW-0328">Glycosyltransferase</keyword>
<feature type="transmembrane region" description="Helical" evidence="8">
    <location>
        <begin position="484"/>
        <end position="502"/>
    </location>
</feature>
<feature type="transmembrane region" description="Helical" evidence="8">
    <location>
        <begin position="266"/>
        <end position="283"/>
    </location>
</feature>
<feature type="transmembrane region" description="Helical" evidence="8">
    <location>
        <begin position="394"/>
        <end position="418"/>
    </location>
</feature>
<keyword evidence="6 8" id="KW-1133">Transmembrane helix</keyword>
<dbReference type="EMBL" id="CP036275">
    <property type="protein sequence ID" value="QDU36388.1"/>
    <property type="molecule type" value="Genomic_DNA"/>
</dbReference>